<feature type="compositionally biased region" description="Polar residues" evidence="1">
    <location>
        <begin position="450"/>
        <end position="487"/>
    </location>
</feature>
<dbReference type="SMART" id="SM00745">
    <property type="entry name" value="MIT"/>
    <property type="match status" value="1"/>
</dbReference>
<dbReference type="EMBL" id="JAWHQM010000009">
    <property type="protein sequence ID" value="KAK5628729.1"/>
    <property type="molecule type" value="Genomic_DNA"/>
</dbReference>
<evidence type="ECO:0000259" key="2">
    <source>
        <dbReference type="SMART" id="SM00745"/>
    </source>
</evidence>
<feature type="region of interest" description="Disordered" evidence="1">
    <location>
        <begin position="1"/>
        <end position="62"/>
    </location>
</feature>
<comment type="caution">
    <text evidence="3">The sequence shown here is derived from an EMBL/GenBank/DDBJ whole genome shotgun (WGS) entry which is preliminary data.</text>
</comment>
<feature type="region of interest" description="Disordered" evidence="1">
    <location>
        <begin position="288"/>
        <end position="310"/>
    </location>
</feature>
<keyword evidence="4" id="KW-1185">Reference proteome</keyword>
<dbReference type="CDD" id="cd02656">
    <property type="entry name" value="MIT"/>
    <property type="match status" value="1"/>
</dbReference>
<feature type="compositionally biased region" description="Basic and acidic residues" evidence="1">
    <location>
        <begin position="14"/>
        <end position="24"/>
    </location>
</feature>
<feature type="region of interest" description="Disordered" evidence="1">
    <location>
        <begin position="438"/>
        <end position="631"/>
    </location>
</feature>
<evidence type="ECO:0000313" key="4">
    <source>
        <dbReference type="Proteomes" id="UP001305414"/>
    </source>
</evidence>
<feature type="compositionally biased region" description="Polar residues" evidence="1">
    <location>
        <begin position="199"/>
        <end position="212"/>
    </location>
</feature>
<dbReference type="InterPro" id="IPR007330">
    <property type="entry name" value="MIT_dom"/>
</dbReference>
<accession>A0AAN7UW92</accession>
<feature type="region of interest" description="Disordered" evidence="1">
    <location>
        <begin position="387"/>
        <end position="419"/>
    </location>
</feature>
<dbReference type="Pfam" id="PF04212">
    <property type="entry name" value="MIT"/>
    <property type="match status" value="1"/>
</dbReference>
<feature type="compositionally biased region" description="Low complexity" evidence="1">
    <location>
        <begin position="577"/>
        <end position="604"/>
    </location>
</feature>
<name>A0AAN7UW92_9PEZI</name>
<feature type="compositionally biased region" description="Acidic residues" evidence="1">
    <location>
        <begin position="410"/>
        <end position="419"/>
    </location>
</feature>
<dbReference type="PANTHER" id="PTHR37327">
    <property type="entry name" value="CHROMOSOME 1, WHOLE GENOME SHOTGUN SEQUENCE"/>
    <property type="match status" value="1"/>
</dbReference>
<feature type="compositionally biased region" description="Pro residues" evidence="1">
    <location>
        <begin position="238"/>
        <end position="254"/>
    </location>
</feature>
<dbReference type="PANTHER" id="PTHR37327:SF1">
    <property type="entry name" value="MICROTUBULE INTERACTING AND TRANSPORT DOMAIN-CONTAINING PROTEIN"/>
    <property type="match status" value="1"/>
</dbReference>
<gene>
    <name evidence="3" type="ORF">RRF57_004444</name>
</gene>
<reference evidence="3 4" key="1">
    <citation type="submission" date="2023-10" db="EMBL/GenBank/DDBJ databases">
        <title>Draft genome sequence of Xylaria bambusicola isolate GMP-LS, the root and basal stem rot pathogen of sugarcane in Indonesia.</title>
        <authorList>
            <person name="Selvaraj P."/>
            <person name="Muralishankar V."/>
            <person name="Muruganantham S."/>
            <person name="Sp S."/>
            <person name="Haryani S."/>
            <person name="Lau K.J.X."/>
            <person name="Naqvi N.I."/>
        </authorList>
    </citation>
    <scope>NUCLEOTIDE SEQUENCE [LARGE SCALE GENOMIC DNA]</scope>
    <source>
        <strain evidence="3">GMP-LS</strain>
    </source>
</reference>
<protein>
    <recommendedName>
        <fullName evidence="2">MIT domain-containing protein</fullName>
    </recommendedName>
</protein>
<dbReference type="SUPFAM" id="SSF116846">
    <property type="entry name" value="MIT domain"/>
    <property type="match status" value="1"/>
</dbReference>
<feature type="compositionally biased region" description="Polar residues" evidence="1">
    <location>
        <begin position="508"/>
        <end position="526"/>
    </location>
</feature>
<evidence type="ECO:0000313" key="3">
    <source>
        <dbReference type="EMBL" id="KAK5628729.1"/>
    </source>
</evidence>
<feature type="region of interest" description="Disordered" evidence="1">
    <location>
        <begin position="161"/>
        <end position="264"/>
    </location>
</feature>
<dbReference type="InterPro" id="IPR036181">
    <property type="entry name" value="MIT_dom_sf"/>
</dbReference>
<feature type="compositionally biased region" description="Pro residues" evidence="1">
    <location>
        <begin position="492"/>
        <end position="507"/>
    </location>
</feature>
<dbReference type="Proteomes" id="UP001305414">
    <property type="component" value="Unassembled WGS sequence"/>
</dbReference>
<organism evidence="3 4">
    <name type="scientific">Xylaria bambusicola</name>
    <dbReference type="NCBI Taxonomy" id="326684"/>
    <lineage>
        <taxon>Eukaryota</taxon>
        <taxon>Fungi</taxon>
        <taxon>Dikarya</taxon>
        <taxon>Ascomycota</taxon>
        <taxon>Pezizomycotina</taxon>
        <taxon>Sordariomycetes</taxon>
        <taxon>Xylariomycetidae</taxon>
        <taxon>Xylariales</taxon>
        <taxon>Xylariaceae</taxon>
        <taxon>Xylaria</taxon>
    </lineage>
</organism>
<proteinExistence type="predicted"/>
<feature type="compositionally biased region" description="Pro residues" evidence="1">
    <location>
        <begin position="536"/>
        <end position="546"/>
    </location>
</feature>
<feature type="compositionally biased region" description="Polar residues" evidence="1">
    <location>
        <begin position="552"/>
        <end position="572"/>
    </location>
</feature>
<sequence length="1012" mass="111009">MRPNTSLLPPASVLRDRDVAPERKSHSRSRSAAKGGSGDSTKPKDRSNSKPSQKAMLSKALSKANAAVQLDNAQNYGAAREAYQEACELLQQVLTRTNGDDDRKKLDAIRVTYTSRIEELDSLVPVNPHGDKALPARPDSFDYHGVQMELARVDNQSDLATITRSRRVDRAESPTSQVPSQAMHRPSESIAYRDFSRNADFNQGSRQSSFSRSPMRRNFERDASTVPRSSDDNFLPAPLSPRRPASPPRIPSPEPIVRMDFSLKPDRYTSNTELRSHRRNLSHESASWLDPIDESGGSTTSSMHSRSSSRIVRKHIRQPSGDTEAEFDAALDAAVEAAYDDGFEPMEVSIVTYDEVDDRIASSMRRVEVAKERARETERETAIEMAREHERQRQMSLSQQSQTYGGDFFDANDSDEEEERMLEEIAREYAMDDFTRQSRYHSSVPRESDSSGLTSRTWHSSMASNPPTGTTMLSVVSEVASSSNLLKTSSPPSMPPPTQSLPQPPNNRPSSTTGVRNRRLSGQNAKQLKIETSKLGPPPTVPPPTIAPSSAEQSQPTSNYIAQQRQALSANSARVGPSSTRIPSPPIRGVSPGDAAGPASPPGGYDDEVRTGSPSSTVPGMRKNFSSSSLKSLKSRQMSLPYLEDADPLPMTPLSQQVSNSSVTRLPTMPALPTPIATTFSEKIVGGVGGLHLFDSDFHSPVAQSPNSSHHLQQQNQDIPLPLEPCPSEPMFRPFWLMRALYQTLAHPRGGYISNRLFVPQDAWKVKGVKLRNIEDKISQCDLLTAALLTLARVDSNDADAMLDEMQVFENLLETVQVTLSRRLGTEVGTQGMITFKDEREAEAPPVPRNNSISGKGAFSWRRLRSKGSAVNLASTYGVKANASGSNASSVPGIPERDAMSPGGTMASLPMVAHPSSRPAKRDVASVKFDGPNANYMASLARLFDAAQIIDQIARQVDDPGLRHADKTQVGLELCTRHAAEFFGFYICRFVLTDLGMLLDKFVKRGSEWVLA</sequence>
<feature type="compositionally biased region" description="Low complexity" evidence="1">
    <location>
        <begin position="295"/>
        <end position="310"/>
    </location>
</feature>
<feature type="domain" description="MIT" evidence="2">
    <location>
        <begin position="53"/>
        <end position="130"/>
    </location>
</feature>
<dbReference type="AlphaFoldDB" id="A0AAN7UW92"/>
<evidence type="ECO:0000256" key="1">
    <source>
        <dbReference type="SAM" id="MobiDB-lite"/>
    </source>
</evidence>
<dbReference type="Gene3D" id="1.20.58.80">
    <property type="entry name" value="Phosphotransferase system, lactose/cellobiose-type IIA subunit"/>
    <property type="match status" value="1"/>
</dbReference>